<dbReference type="InterPro" id="IPR030678">
    <property type="entry name" value="Peptide/Ni-bd"/>
</dbReference>
<dbReference type="GO" id="GO:0015833">
    <property type="term" value="P:peptide transport"/>
    <property type="evidence" value="ECO:0007669"/>
    <property type="project" value="TreeGrafter"/>
</dbReference>
<evidence type="ECO:0000313" key="3">
    <source>
        <dbReference type="Proteomes" id="UP000035721"/>
    </source>
</evidence>
<dbReference type="Pfam" id="PF00496">
    <property type="entry name" value="SBP_bac_5"/>
    <property type="match status" value="1"/>
</dbReference>
<accession>A0A077M5D8</accession>
<evidence type="ECO:0000259" key="1">
    <source>
        <dbReference type="Pfam" id="PF00496"/>
    </source>
</evidence>
<proteinExistence type="predicted"/>
<dbReference type="STRING" id="1194083.BN12_420005"/>
<dbReference type="EMBL" id="CAJB01000357">
    <property type="protein sequence ID" value="CCH79374.1"/>
    <property type="molecule type" value="Genomic_DNA"/>
</dbReference>
<dbReference type="InterPro" id="IPR039424">
    <property type="entry name" value="SBP_5"/>
</dbReference>
<dbReference type="PANTHER" id="PTHR30290">
    <property type="entry name" value="PERIPLASMIC BINDING COMPONENT OF ABC TRANSPORTER"/>
    <property type="match status" value="1"/>
</dbReference>
<sequence length="585" mass="62408">MADAGNLEGESMITKKATGLVALAVGVALPLAACGGGSGSSSSSSSGTSAAAAKGGTLYYLTKRAAEHLDPQRIYIGRDLADMGRLVYRSLVQFPASTDEKKASTPIPDLATNTGTSSDGGKVWKFTLKDGVKWQDGKPVTCADLKYGLSRTFAQDVITGGPNYILNYMPTVAKEYAGPYKKTGQAVFDKAVTCSSDNKTITYNFEKPWIDFPLAIASLRCFDPYRQDQDQGDKSNYAIFSDGPYKIQGTWTKGQGGTFVRNDQYDASTDGNRKALPDKIVFVEGLTNEVITQRIIADGGNDKFAVTDRVVPPAYYNQVTGNVAKRSVNVNSPFTDYLLPNFNVMTNLKVRQALATATDKTAYAAALGGDKAAIPAKSIITPSVPGYKPNPAFTAPDSGDPAAAKKLLQEAGVTLPYPITITYPGGTPSVDNSFAALKAGFDKAGFKTTLNSLPDTYYDVVQDINYKGGNVVWGGWGADWPSIGTVLPPLFDSRINFGPKTNGQDYGNFKSDTANQMIDAAAAKPTLDEQNAAYAALDQYLGEQVAYIPLTVTRFFLVYGSGVANYTVDPASNMYPDLGVIGVQQ</sequence>
<gene>
    <name evidence="2" type="ORF">BN12_420005</name>
</gene>
<dbReference type="GO" id="GO:1904680">
    <property type="term" value="F:peptide transmembrane transporter activity"/>
    <property type="evidence" value="ECO:0007669"/>
    <property type="project" value="TreeGrafter"/>
</dbReference>
<dbReference type="Gene3D" id="3.10.105.10">
    <property type="entry name" value="Dipeptide-binding Protein, Domain 3"/>
    <property type="match status" value="1"/>
</dbReference>
<evidence type="ECO:0000313" key="2">
    <source>
        <dbReference type="EMBL" id="CCH79374.1"/>
    </source>
</evidence>
<protein>
    <submittedName>
        <fullName evidence="2">Extracellular solute-binding protein, family 5</fullName>
    </submittedName>
</protein>
<dbReference type="InterPro" id="IPR000914">
    <property type="entry name" value="SBP_5_dom"/>
</dbReference>
<dbReference type="PANTHER" id="PTHR30290:SF83">
    <property type="entry name" value="ABC TRANSPORTER SUBSTRATE-BINDING PROTEIN"/>
    <property type="match status" value="1"/>
</dbReference>
<keyword evidence="3" id="KW-1185">Reference proteome</keyword>
<dbReference type="AlphaFoldDB" id="A0A077M5D8"/>
<dbReference type="GO" id="GO:0043190">
    <property type="term" value="C:ATP-binding cassette (ABC) transporter complex"/>
    <property type="evidence" value="ECO:0007669"/>
    <property type="project" value="InterPro"/>
</dbReference>
<comment type="caution">
    <text evidence="2">The sequence shown here is derived from an EMBL/GenBank/DDBJ whole genome shotgun (WGS) entry which is preliminary data.</text>
</comment>
<organism evidence="2 3">
    <name type="scientific">Nostocoides japonicum T1-X7</name>
    <dbReference type="NCBI Taxonomy" id="1194083"/>
    <lineage>
        <taxon>Bacteria</taxon>
        <taxon>Bacillati</taxon>
        <taxon>Actinomycetota</taxon>
        <taxon>Actinomycetes</taxon>
        <taxon>Micrococcales</taxon>
        <taxon>Intrasporangiaceae</taxon>
        <taxon>Nostocoides</taxon>
    </lineage>
</organism>
<dbReference type="CDD" id="cd08506">
    <property type="entry name" value="PBP2_clavulanate_OppA2"/>
    <property type="match status" value="1"/>
</dbReference>
<dbReference type="PIRSF" id="PIRSF002741">
    <property type="entry name" value="MppA"/>
    <property type="match status" value="1"/>
</dbReference>
<name>A0A077M5D8_9MICO</name>
<dbReference type="Gene3D" id="3.40.190.10">
    <property type="entry name" value="Periplasmic binding protein-like II"/>
    <property type="match status" value="1"/>
</dbReference>
<reference evidence="2 3" key="1">
    <citation type="journal article" date="2013" name="ISME J.">
        <title>A metabolic model for members of the genus Tetrasphaera involved in enhanced biological phosphorus removal.</title>
        <authorList>
            <person name="Kristiansen R."/>
            <person name="Nguyen H.T.T."/>
            <person name="Saunders A.M."/>
            <person name="Nielsen J.L."/>
            <person name="Wimmer R."/>
            <person name="Le V.Q."/>
            <person name="McIlroy S.J."/>
            <person name="Petrovski S."/>
            <person name="Seviour R.J."/>
            <person name="Calteau A."/>
            <person name="Nielsen K.L."/>
            <person name="Nielsen P.H."/>
        </authorList>
    </citation>
    <scope>NUCLEOTIDE SEQUENCE [LARGE SCALE GENOMIC DNA]</scope>
    <source>
        <strain evidence="2 3">T1-X7</strain>
    </source>
</reference>
<dbReference type="SUPFAM" id="SSF53850">
    <property type="entry name" value="Periplasmic binding protein-like II"/>
    <property type="match status" value="1"/>
</dbReference>
<dbReference type="GO" id="GO:0042597">
    <property type="term" value="C:periplasmic space"/>
    <property type="evidence" value="ECO:0007669"/>
    <property type="project" value="UniProtKB-ARBA"/>
</dbReference>
<feature type="domain" description="Solute-binding protein family 5" evidence="1">
    <location>
        <begin position="105"/>
        <end position="494"/>
    </location>
</feature>
<dbReference type="Proteomes" id="UP000035721">
    <property type="component" value="Unassembled WGS sequence"/>
</dbReference>